<gene>
    <name evidence="6" type="ORF">REJC140_00915</name>
</gene>
<dbReference type="InterPro" id="IPR006047">
    <property type="entry name" value="GH13_cat_dom"/>
</dbReference>
<dbReference type="InterPro" id="IPR004193">
    <property type="entry name" value="Glyco_hydro_13_N"/>
</dbReference>
<organism evidence="6 7">
    <name type="scientific">Pseudorhizobium endolithicum</name>
    <dbReference type="NCBI Taxonomy" id="1191678"/>
    <lineage>
        <taxon>Bacteria</taxon>
        <taxon>Pseudomonadati</taxon>
        <taxon>Pseudomonadota</taxon>
        <taxon>Alphaproteobacteria</taxon>
        <taxon>Hyphomicrobiales</taxon>
        <taxon>Rhizobiaceae</taxon>
        <taxon>Rhizobium/Agrobacterium group</taxon>
        <taxon>Pseudorhizobium</taxon>
    </lineage>
</organism>
<dbReference type="CDD" id="cd02856">
    <property type="entry name" value="E_set_GDE_Isoamylase_N"/>
    <property type="match status" value="1"/>
</dbReference>
<protein>
    <submittedName>
        <fullName evidence="6">Glycogen debranching enzyme GlgX</fullName>
    </submittedName>
</protein>
<dbReference type="InterPro" id="IPR014756">
    <property type="entry name" value="Ig_E-set"/>
</dbReference>
<keyword evidence="7" id="KW-1185">Reference proteome</keyword>
<feature type="region of interest" description="Disordered" evidence="4">
    <location>
        <begin position="446"/>
        <end position="469"/>
    </location>
</feature>
<comment type="caution">
    <text evidence="6">The sequence shown here is derived from an EMBL/GenBank/DDBJ whole genome shotgun (WGS) entry which is preliminary data.</text>
</comment>
<dbReference type="PANTHER" id="PTHR43002">
    <property type="entry name" value="GLYCOGEN DEBRANCHING ENZYME"/>
    <property type="match status" value="1"/>
</dbReference>
<comment type="similarity">
    <text evidence="1">Belongs to the glycosyl hydrolase 13 family.</text>
</comment>
<reference evidence="6 7" key="1">
    <citation type="submission" date="2020-11" db="EMBL/GenBank/DDBJ databases">
        <authorList>
            <person name="Lassalle F."/>
        </authorList>
    </citation>
    <scope>NUCLEOTIDE SEQUENCE [LARGE SCALE GENOMIC DNA]</scope>
    <source>
        <strain evidence="6 7">JC140</strain>
    </source>
</reference>
<feature type="compositionally biased region" description="Basic and acidic residues" evidence="4">
    <location>
        <begin position="446"/>
        <end position="462"/>
    </location>
</feature>
<evidence type="ECO:0000256" key="3">
    <source>
        <dbReference type="ARBA" id="ARBA00023295"/>
    </source>
</evidence>
<dbReference type="InterPro" id="IPR013783">
    <property type="entry name" value="Ig-like_fold"/>
</dbReference>
<evidence type="ECO:0000313" key="7">
    <source>
        <dbReference type="Proteomes" id="UP000606921"/>
    </source>
</evidence>
<dbReference type="InterPro" id="IPR013780">
    <property type="entry name" value="Glyco_hydro_b"/>
</dbReference>
<dbReference type="Pfam" id="PF02922">
    <property type="entry name" value="CBM_48"/>
    <property type="match status" value="1"/>
</dbReference>
<dbReference type="InterPro" id="IPR017853">
    <property type="entry name" value="GH"/>
</dbReference>
<feature type="domain" description="Glycosyl hydrolase family 13 catalytic" evidence="5">
    <location>
        <begin position="164"/>
        <end position="548"/>
    </location>
</feature>
<dbReference type="Gene3D" id="3.20.20.80">
    <property type="entry name" value="Glycosidases"/>
    <property type="match status" value="1"/>
</dbReference>
<name>A0ABM8PPC5_9HYPH</name>
<dbReference type="SUPFAM" id="SSF81296">
    <property type="entry name" value="E set domains"/>
    <property type="match status" value="1"/>
</dbReference>
<dbReference type="CDD" id="cd11326">
    <property type="entry name" value="AmyAc_Glg_debranch"/>
    <property type="match status" value="1"/>
</dbReference>
<evidence type="ECO:0000259" key="5">
    <source>
        <dbReference type="SMART" id="SM00642"/>
    </source>
</evidence>
<dbReference type="Pfam" id="PF00128">
    <property type="entry name" value="Alpha-amylase"/>
    <property type="match status" value="1"/>
</dbReference>
<evidence type="ECO:0000313" key="6">
    <source>
        <dbReference type="EMBL" id="CAD7040715.1"/>
    </source>
</evidence>
<keyword evidence="3" id="KW-0326">Glycosidase</keyword>
<dbReference type="EMBL" id="CABFWF030000012">
    <property type="protein sequence ID" value="CAD7040715.1"/>
    <property type="molecule type" value="Genomic_DNA"/>
</dbReference>
<evidence type="ECO:0000256" key="1">
    <source>
        <dbReference type="ARBA" id="ARBA00008061"/>
    </source>
</evidence>
<keyword evidence="2" id="KW-0378">Hydrolase</keyword>
<dbReference type="Gene3D" id="2.60.40.10">
    <property type="entry name" value="Immunoglobulins"/>
    <property type="match status" value="1"/>
</dbReference>
<dbReference type="RefSeq" id="WP_142592902.1">
    <property type="nucleotide sequence ID" value="NZ_CABFWF030000012.1"/>
</dbReference>
<proteinExistence type="inferred from homology"/>
<accession>A0ABM8PPC5</accession>
<dbReference type="SUPFAM" id="SSF51445">
    <property type="entry name" value="(Trans)glycosidases"/>
    <property type="match status" value="1"/>
</dbReference>
<dbReference type="Gene3D" id="2.60.40.1180">
    <property type="entry name" value="Golgi alpha-mannosidase II"/>
    <property type="match status" value="1"/>
</dbReference>
<dbReference type="Proteomes" id="UP000606921">
    <property type="component" value="Unassembled WGS sequence"/>
</dbReference>
<dbReference type="SUPFAM" id="SSF51011">
    <property type="entry name" value="Glycosyl hydrolase domain"/>
    <property type="match status" value="1"/>
</dbReference>
<dbReference type="InterPro" id="IPR044505">
    <property type="entry name" value="GlgX_Isoamylase_N_E_set"/>
</dbReference>
<evidence type="ECO:0000256" key="2">
    <source>
        <dbReference type="ARBA" id="ARBA00022801"/>
    </source>
</evidence>
<dbReference type="NCBIfam" id="TIGR02100">
    <property type="entry name" value="glgX_debranch"/>
    <property type="match status" value="1"/>
</dbReference>
<evidence type="ECO:0000256" key="4">
    <source>
        <dbReference type="SAM" id="MobiDB-lite"/>
    </source>
</evidence>
<dbReference type="SMART" id="SM00642">
    <property type="entry name" value="Aamy"/>
    <property type="match status" value="1"/>
</dbReference>
<sequence>MRKEETPGGVHITDSGTGFAVWSAHADKIELCLFDGNGERELARLPMQRDEDHVHRISVPDIGQGTRYGYRAHGTHEPDRGLWFDPSKLLLDPYATEIDRPFVYDRRLADFGTDTAALMPKAILQTHPQVPSSPPLFQSGGLIYELAVRPFTILHPDVPEHRRGTVAALAHPSVIAHLKRIGVDAVELMPITAWIDERHLPPLGLTNGWGYNPVGFMALDPRLCPGGVAELRETVATLHEAGIGVILDLVFNHTGESDRAGPALSLRGLDNLACFRHVDGQPGTLVNDTGTGNTVACDHPFVRRLILDSLRHFVLHAGIDGFRFDLATILGRERHGFSRDAETLRAIIDDPVLADRILIAEPWDIGPGGYQLGNFPPPFLEWNDRTRDDIRRFWRGDRWTVGELASRLAGSEDVFARHGQRQTLSVNFLAAHDGFTLMDLVSHEQRHNHANGEENRDGHHDNFSWNNGVEGKTDDQAVIEARRRDVMALLSTLFASRGSIMLGMGDEGGRSQGGNNNAYCQDNEITWLDWTTLDPKLVAHTARLAAWRKRFAVFGDTTFLVEAGDEIDWFGPSGEPMTQDDWQQPDASALAVTLKTLDQETQRETRLAVVFNRRYREQPFVLPSRWVTLSENAPWNHIAPPRSVTFLLELETDSEQAALQAGQTL</sequence>
<dbReference type="InterPro" id="IPR011837">
    <property type="entry name" value="Glycogen_debranch_GlgX"/>
</dbReference>